<dbReference type="InterPro" id="IPR001789">
    <property type="entry name" value="Sig_transdc_resp-reg_receiver"/>
</dbReference>
<evidence type="ECO:0000256" key="3">
    <source>
        <dbReference type="PROSITE-ProRule" id="PRU00169"/>
    </source>
</evidence>
<dbReference type="Pfam" id="PF04397">
    <property type="entry name" value="LytTR"/>
    <property type="match status" value="1"/>
</dbReference>
<dbReference type="AlphaFoldDB" id="A0A9D1PYV4"/>
<dbReference type="Gene3D" id="2.40.50.1020">
    <property type="entry name" value="LytTr DNA-binding domain"/>
    <property type="match status" value="1"/>
</dbReference>
<dbReference type="SMART" id="SM00448">
    <property type="entry name" value="REC"/>
    <property type="match status" value="1"/>
</dbReference>
<dbReference type="InterPro" id="IPR046947">
    <property type="entry name" value="LytR-like"/>
</dbReference>
<evidence type="ECO:0000313" key="6">
    <source>
        <dbReference type="EMBL" id="HIW02140.1"/>
    </source>
</evidence>
<dbReference type="GO" id="GO:0000156">
    <property type="term" value="F:phosphorelay response regulator activity"/>
    <property type="evidence" value="ECO:0007669"/>
    <property type="project" value="InterPro"/>
</dbReference>
<keyword evidence="6" id="KW-0238">DNA-binding</keyword>
<dbReference type="GO" id="GO:0003677">
    <property type="term" value="F:DNA binding"/>
    <property type="evidence" value="ECO:0007669"/>
    <property type="project" value="UniProtKB-KW"/>
</dbReference>
<feature type="domain" description="Response regulatory" evidence="4">
    <location>
        <begin position="3"/>
        <end position="120"/>
    </location>
</feature>
<reference evidence="6" key="2">
    <citation type="submission" date="2021-04" db="EMBL/GenBank/DDBJ databases">
        <authorList>
            <person name="Gilroy R."/>
        </authorList>
    </citation>
    <scope>NUCLEOTIDE SEQUENCE</scope>
    <source>
        <strain evidence="6">12435</strain>
    </source>
</reference>
<protein>
    <recommendedName>
        <fullName evidence="1">Stage 0 sporulation protein A homolog</fullName>
    </recommendedName>
</protein>
<feature type="domain" description="HTH LytTR-type" evidence="5">
    <location>
        <begin position="131"/>
        <end position="229"/>
    </location>
</feature>
<gene>
    <name evidence="6" type="ORF">H9892_02245</name>
</gene>
<name>A0A9D1PYV4_9FIRM</name>
<dbReference type="PANTHER" id="PTHR37299:SF1">
    <property type="entry name" value="STAGE 0 SPORULATION PROTEIN A HOMOLOG"/>
    <property type="match status" value="1"/>
</dbReference>
<evidence type="ECO:0000256" key="2">
    <source>
        <dbReference type="ARBA" id="ARBA00024867"/>
    </source>
</evidence>
<comment type="caution">
    <text evidence="3">Lacks conserved residue(s) required for the propagation of feature annotation.</text>
</comment>
<dbReference type="SUPFAM" id="SSF52172">
    <property type="entry name" value="CheY-like"/>
    <property type="match status" value="1"/>
</dbReference>
<evidence type="ECO:0000259" key="5">
    <source>
        <dbReference type="PROSITE" id="PS50930"/>
    </source>
</evidence>
<comment type="caution">
    <text evidence="6">The sequence shown here is derived from an EMBL/GenBank/DDBJ whole genome shotgun (WGS) entry which is preliminary data.</text>
</comment>
<dbReference type="PANTHER" id="PTHR37299">
    <property type="entry name" value="TRANSCRIPTIONAL REGULATOR-RELATED"/>
    <property type="match status" value="1"/>
</dbReference>
<dbReference type="SMART" id="SM00850">
    <property type="entry name" value="LytTR"/>
    <property type="match status" value="1"/>
</dbReference>
<dbReference type="PROSITE" id="PS50110">
    <property type="entry name" value="RESPONSE_REGULATORY"/>
    <property type="match status" value="1"/>
</dbReference>
<evidence type="ECO:0000313" key="7">
    <source>
        <dbReference type="Proteomes" id="UP000823990"/>
    </source>
</evidence>
<dbReference type="PROSITE" id="PS50930">
    <property type="entry name" value="HTH_LYTTR"/>
    <property type="match status" value="1"/>
</dbReference>
<dbReference type="InterPro" id="IPR011006">
    <property type="entry name" value="CheY-like_superfamily"/>
</dbReference>
<proteinExistence type="predicted"/>
<dbReference type="Proteomes" id="UP000823990">
    <property type="component" value="Unassembled WGS sequence"/>
</dbReference>
<sequence>MLNIAVADDEEESVERLRRLLERYFEGKKDAYSLTVFGDGAELTENYRPQYDIIFLNIEMPRMNGMEAARKIRRADCDVVIIFLTRMAQYAIKGYEVEALDFLVKPVSYADFEVKFGRAVRNAASRTDDKIEIRMDGSCMWLPVSQIYYIEVIKHDLIYHTKQGEYRTRGSLGEAESRLSRYGFRLCSRYCLVNMRHVLGVYDWYILVGEDKIEVSRRKRREIMLALMDRYERGEGV</sequence>
<reference evidence="6" key="1">
    <citation type="journal article" date="2021" name="PeerJ">
        <title>Extensive microbial diversity within the chicken gut microbiome revealed by metagenomics and culture.</title>
        <authorList>
            <person name="Gilroy R."/>
            <person name="Ravi A."/>
            <person name="Getino M."/>
            <person name="Pursley I."/>
            <person name="Horton D.L."/>
            <person name="Alikhan N.F."/>
            <person name="Baker D."/>
            <person name="Gharbi K."/>
            <person name="Hall N."/>
            <person name="Watson M."/>
            <person name="Adriaenssens E.M."/>
            <person name="Foster-Nyarko E."/>
            <person name="Jarju S."/>
            <person name="Secka A."/>
            <person name="Antonio M."/>
            <person name="Oren A."/>
            <person name="Chaudhuri R.R."/>
            <person name="La Ragione R."/>
            <person name="Hildebrand F."/>
            <person name="Pallen M.J."/>
        </authorList>
    </citation>
    <scope>NUCLEOTIDE SEQUENCE</scope>
    <source>
        <strain evidence="6">12435</strain>
    </source>
</reference>
<accession>A0A9D1PYV4</accession>
<organism evidence="6 7">
    <name type="scientific">Candidatus Protoclostridium stercorigallinarum</name>
    <dbReference type="NCBI Taxonomy" id="2838741"/>
    <lineage>
        <taxon>Bacteria</taxon>
        <taxon>Bacillati</taxon>
        <taxon>Bacillota</taxon>
        <taxon>Clostridia</taxon>
        <taxon>Candidatus Protoclostridium</taxon>
    </lineage>
</organism>
<dbReference type="Pfam" id="PF00072">
    <property type="entry name" value="Response_reg"/>
    <property type="match status" value="1"/>
</dbReference>
<dbReference type="InterPro" id="IPR007492">
    <property type="entry name" value="LytTR_DNA-bd_dom"/>
</dbReference>
<evidence type="ECO:0000256" key="1">
    <source>
        <dbReference type="ARBA" id="ARBA00018672"/>
    </source>
</evidence>
<dbReference type="EMBL" id="DXHS01000039">
    <property type="protein sequence ID" value="HIW02140.1"/>
    <property type="molecule type" value="Genomic_DNA"/>
</dbReference>
<comment type="function">
    <text evidence="2">May play the central regulatory role in sporulation. It may be an element of the effector pathway responsible for the activation of sporulation genes in response to nutritional stress. Spo0A may act in concert with spo0H (a sigma factor) to control the expression of some genes that are critical to the sporulation process.</text>
</comment>
<dbReference type="Gene3D" id="3.40.50.2300">
    <property type="match status" value="1"/>
</dbReference>
<evidence type="ECO:0000259" key="4">
    <source>
        <dbReference type="PROSITE" id="PS50110"/>
    </source>
</evidence>